<keyword evidence="2" id="KW-1185">Reference proteome</keyword>
<evidence type="ECO:0000313" key="2">
    <source>
        <dbReference type="Proteomes" id="UP000261174"/>
    </source>
</evidence>
<dbReference type="RefSeq" id="WP_116857900.1">
    <property type="nucleotide sequence ID" value="NZ_QTJV01000042.1"/>
</dbReference>
<reference evidence="1 2" key="1">
    <citation type="submission" date="2018-08" db="EMBL/GenBank/DDBJ databases">
        <title>Chitinophaga sp. K20C18050901, a novel bacterium isolated from forest soil.</title>
        <authorList>
            <person name="Wang C."/>
        </authorList>
    </citation>
    <scope>NUCLEOTIDE SEQUENCE [LARGE SCALE GENOMIC DNA]</scope>
    <source>
        <strain evidence="1 2">K20C18050901</strain>
    </source>
</reference>
<gene>
    <name evidence="1" type="ORF">DXN04_34155</name>
</gene>
<dbReference type="EMBL" id="QTJV01000042">
    <property type="protein sequence ID" value="RFM28405.1"/>
    <property type="molecule type" value="Genomic_DNA"/>
</dbReference>
<name>A0A3E1NKE8_9BACT</name>
<accession>A0A3E1NKE8</accession>
<dbReference type="Proteomes" id="UP000261174">
    <property type="component" value="Unassembled WGS sequence"/>
</dbReference>
<sequence>MNYIIHLNAFLDRAAKEQWVVANHYALYMALFHIWNKTGFRKIFWIQRNNVMKAAKITSKTTYYKCLSELEDAKLLKYYAGYSRFTPAEIEMFPLVSMPDSGTVTVPPGGQKNQKNETVTVPDKGPLLKTNNANFINSVTNSPSLDDVLKFFTGHEYGTGLGLRFWYQYQAFGWKIGNTPIVNWEALAHKWVLNANTPHSQNAGKNDYNYNESF</sequence>
<proteinExistence type="predicted"/>
<evidence type="ECO:0000313" key="1">
    <source>
        <dbReference type="EMBL" id="RFM28405.1"/>
    </source>
</evidence>
<dbReference type="AlphaFoldDB" id="A0A3E1NKE8"/>
<protein>
    <submittedName>
        <fullName evidence="1">Uncharacterized protein</fullName>
    </submittedName>
</protein>
<dbReference type="OrthoDB" id="1442826at2"/>
<organism evidence="1 2">
    <name type="scientific">Chitinophaga silvisoli</name>
    <dbReference type="NCBI Taxonomy" id="2291814"/>
    <lineage>
        <taxon>Bacteria</taxon>
        <taxon>Pseudomonadati</taxon>
        <taxon>Bacteroidota</taxon>
        <taxon>Chitinophagia</taxon>
        <taxon>Chitinophagales</taxon>
        <taxon>Chitinophagaceae</taxon>
        <taxon>Chitinophaga</taxon>
    </lineage>
</organism>
<comment type="caution">
    <text evidence="1">The sequence shown here is derived from an EMBL/GenBank/DDBJ whole genome shotgun (WGS) entry which is preliminary data.</text>
</comment>